<dbReference type="EMBL" id="JAHXZN010000002">
    <property type="protein sequence ID" value="MBW6531113.1"/>
    <property type="molecule type" value="Genomic_DNA"/>
</dbReference>
<evidence type="ECO:0000313" key="1">
    <source>
        <dbReference type="EMBL" id="MBW6531113.1"/>
    </source>
</evidence>
<gene>
    <name evidence="1" type="ORF">KZ820_10235</name>
</gene>
<dbReference type="Pfam" id="PF20242">
    <property type="entry name" value="Emfourin"/>
    <property type="match status" value="1"/>
</dbReference>
<sequence length="111" mass="11792">MADGSGCGGEARMRVEGGFAHLPGRATDSCVPLERLGGDERAELARLADEASFFDCTPEAAAPRPDARTYTIGLTIDGRSRELQVAEPIHDPKLAALVSTVRRITRERGGA</sequence>
<accession>A0ABS7BNJ1</accession>
<protein>
    <submittedName>
        <fullName evidence="1">Uncharacterized protein</fullName>
    </submittedName>
</protein>
<keyword evidence="2" id="KW-1185">Reference proteome</keyword>
<evidence type="ECO:0000313" key="2">
    <source>
        <dbReference type="Proteomes" id="UP000759103"/>
    </source>
</evidence>
<comment type="caution">
    <text evidence="1">The sequence shown here is derived from an EMBL/GenBank/DDBJ whole genome shotgun (WGS) entry which is preliminary data.</text>
</comment>
<reference evidence="1 2" key="1">
    <citation type="submission" date="2021-07" db="EMBL/GenBank/DDBJ databases">
        <title>Sphingomonas sp.</title>
        <authorList>
            <person name="Feng G."/>
            <person name="Li J."/>
            <person name="Pan M."/>
        </authorList>
    </citation>
    <scope>NUCLEOTIDE SEQUENCE [LARGE SCALE GENOMIC DNA]</scope>
    <source>
        <strain evidence="1 2">RRHST34</strain>
    </source>
</reference>
<proteinExistence type="predicted"/>
<dbReference type="RefSeq" id="WP_219748497.1">
    <property type="nucleotide sequence ID" value="NZ_JAHXZN010000002.1"/>
</dbReference>
<dbReference type="InterPro" id="IPR049457">
    <property type="entry name" value="Emfourin"/>
</dbReference>
<organism evidence="1 2">
    <name type="scientific">Sphingomonas citri</name>
    <dbReference type="NCBI Taxonomy" id="2862499"/>
    <lineage>
        <taxon>Bacteria</taxon>
        <taxon>Pseudomonadati</taxon>
        <taxon>Pseudomonadota</taxon>
        <taxon>Alphaproteobacteria</taxon>
        <taxon>Sphingomonadales</taxon>
        <taxon>Sphingomonadaceae</taxon>
        <taxon>Sphingomonas</taxon>
    </lineage>
</organism>
<dbReference type="Proteomes" id="UP000759103">
    <property type="component" value="Unassembled WGS sequence"/>
</dbReference>
<name>A0ABS7BNJ1_9SPHN</name>